<keyword evidence="1" id="KW-0812">Transmembrane</keyword>
<reference evidence="2" key="1">
    <citation type="submission" date="2024-05" db="EMBL/GenBank/DDBJ databases">
        <title>Whole genome shotgun sequence of Streptomyces hydrogenans NBRC 13475.</title>
        <authorList>
            <person name="Komaki H."/>
            <person name="Tamura T."/>
        </authorList>
    </citation>
    <scope>NUCLEOTIDE SEQUENCE</scope>
    <source>
        <strain evidence="2">NBRC 13475</strain>
    </source>
</reference>
<dbReference type="Proteomes" id="UP001052739">
    <property type="component" value="Unassembled WGS sequence"/>
</dbReference>
<feature type="transmembrane region" description="Helical" evidence="1">
    <location>
        <begin position="215"/>
        <end position="237"/>
    </location>
</feature>
<proteinExistence type="predicted"/>
<evidence type="ECO:0000313" key="3">
    <source>
        <dbReference type="Proteomes" id="UP001052739"/>
    </source>
</evidence>
<gene>
    <name evidence="2" type="ORF">Shyd_24810</name>
</gene>
<feature type="transmembrane region" description="Helical" evidence="1">
    <location>
        <begin position="132"/>
        <end position="148"/>
    </location>
</feature>
<feature type="transmembrane region" description="Helical" evidence="1">
    <location>
        <begin position="101"/>
        <end position="120"/>
    </location>
</feature>
<feature type="transmembrane region" description="Helical" evidence="1">
    <location>
        <begin position="189"/>
        <end position="209"/>
    </location>
</feature>
<organism evidence="2 3">
    <name type="scientific">Streptomyces hydrogenans</name>
    <dbReference type="NCBI Taxonomy" id="1873719"/>
    <lineage>
        <taxon>Bacteria</taxon>
        <taxon>Bacillati</taxon>
        <taxon>Actinomycetota</taxon>
        <taxon>Actinomycetes</taxon>
        <taxon>Kitasatosporales</taxon>
        <taxon>Streptomycetaceae</taxon>
        <taxon>Streptomyces</taxon>
    </lineage>
</organism>
<accession>A0ABQ3P7W0</accession>
<sequence length="260" mass="27760">MGRNFPFPVLFLPSVSPTARTQGETMSVTAPSAGPPARSGKAAALGWLLTIGLNVVAPIVTYNTLTEDHGWSEFSALLLSGAWPVLDTAVMAAWRRKVDEFAVVTLVFLVITAVVSLVGAHTARALLVKDSGVTGLFGLLCLGTLLAPRPLMFYFGRKFATDGTPESTAWWNGMWQYEGFRSTMRTMTLVWGVAYVAEALTRIALAYALPTDTMVVVSPVMIYGVLAALGVWTAWFGRRRAAEGARRAAEAEASAAATAA</sequence>
<evidence type="ECO:0008006" key="4">
    <source>
        <dbReference type="Google" id="ProtNLM"/>
    </source>
</evidence>
<dbReference type="NCBIfam" id="NF041646">
    <property type="entry name" value="VC0807_fam"/>
    <property type="match status" value="1"/>
</dbReference>
<evidence type="ECO:0000313" key="2">
    <source>
        <dbReference type="EMBL" id="GHI21110.1"/>
    </source>
</evidence>
<dbReference type="EMBL" id="BNDW01000019">
    <property type="protein sequence ID" value="GHI21110.1"/>
    <property type="molecule type" value="Genomic_DNA"/>
</dbReference>
<keyword evidence="3" id="KW-1185">Reference proteome</keyword>
<protein>
    <recommendedName>
        <fullName evidence="4">DUF3159 domain-containing protein</fullName>
    </recommendedName>
</protein>
<evidence type="ECO:0000256" key="1">
    <source>
        <dbReference type="SAM" id="Phobius"/>
    </source>
</evidence>
<comment type="caution">
    <text evidence="2">The sequence shown here is derived from an EMBL/GenBank/DDBJ whole genome shotgun (WGS) entry which is preliminary data.</text>
</comment>
<keyword evidence="1" id="KW-0472">Membrane</keyword>
<feature type="transmembrane region" description="Helical" evidence="1">
    <location>
        <begin position="42"/>
        <end position="62"/>
    </location>
</feature>
<name>A0ABQ3P7W0_9ACTN</name>
<keyword evidence="1" id="KW-1133">Transmembrane helix</keyword>